<feature type="compositionally biased region" description="Gly residues" evidence="1">
    <location>
        <begin position="1"/>
        <end position="13"/>
    </location>
</feature>
<dbReference type="EMBL" id="AEYP01093292">
    <property type="status" value="NOT_ANNOTATED_CDS"/>
    <property type="molecule type" value="Genomic_DNA"/>
</dbReference>
<reference evidence="2" key="1">
    <citation type="submission" date="2024-06" db="UniProtKB">
        <authorList>
            <consortium name="Ensembl"/>
        </authorList>
    </citation>
    <scope>IDENTIFICATION</scope>
</reference>
<feature type="compositionally biased region" description="Pro residues" evidence="1">
    <location>
        <begin position="127"/>
        <end position="144"/>
    </location>
</feature>
<dbReference type="Ensembl" id="ENSMPUT00000008646.1">
    <property type="protein sequence ID" value="ENSMPUP00000008508.1"/>
    <property type="gene ID" value="ENSMPUG00000008575.1"/>
</dbReference>
<dbReference type="HOGENOM" id="CLU_1495732_0_0_1"/>
<dbReference type="InParanoid" id="M3YB01"/>
<dbReference type="AlphaFoldDB" id="M3YB01"/>
<proteinExistence type="predicted"/>
<feature type="compositionally biased region" description="Polar residues" evidence="1">
    <location>
        <begin position="16"/>
        <end position="30"/>
    </location>
</feature>
<protein>
    <submittedName>
        <fullName evidence="2">Uncharacterized protein</fullName>
    </submittedName>
</protein>
<organism evidence="2">
    <name type="scientific">Mustela putorius furo</name>
    <name type="common">European domestic ferret</name>
    <name type="synonym">Mustela furo</name>
    <dbReference type="NCBI Taxonomy" id="9669"/>
    <lineage>
        <taxon>Eukaryota</taxon>
        <taxon>Metazoa</taxon>
        <taxon>Chordata</taxon>
        <taxon>Craniata</taxon>
        <taxon>Vertebrata</taxon>
        <taxon>Euteleostomi</taxon>
        <taxon>Mammalia</taxon>
        <taxon>Eutheria</taxon>
        <taxon>Laurasiatheria</taxon>
        <taxon>Carnivora</taxon>
        <taxon>Caniformia</taxon>
        <taxon>Musteloidea</taxon>
        <taxon>Mustelidae</taxon>
        <taxon>Mustelinae</taxon>
        <taxon>Mustela</taxon>
    </lineage>
</organism>
<name>M3YB01_MUSPF</name>
<sequence length="180" mass="19179">MLHVGEGGGGGGTQPLLKQQSRSLGSTPTTRPGRPGQEVGSWRDARAVLPPGGLLWRKRCSHRRSPAGGSQPFLPNPPRQPAQPARDTRCPVLGLGFPAGPGHALPTPEPSPGPRWPRRGSGSQPWRPRPWPRTAPTVPSPSSPWLPAGSGERVRAKRRRQPGAGPATKLKFPSLKPYLA</sequence>
<dbReference type="EMBL" id="AEYP01093293">
    <property type="status" value="NOT_ANNOTATED_CDS"/>
    <property type="molecule type" value="Genomic_DNA"/>
</dbReference>
<feature type="region of interest" description="Disordered" evidence="1">
    <location>
        <begin position="1"/>
        <end position="180"/>
    </location>
</feature>
<evidence type="ECO:0000313" key="2">
    <source>
        <dbReference type="Ensembl" id="ENSMPUP00000008508.1"/>
    </source>
</evidence>
<evidence type="ECO:0000256" key="1">
    <source>
        <dbReference type="SAM" id="MobiDB-lite"/>
    </source>
</evidence>
<accession>M3YB01</accession>
<feature type="compositionally biased region" description="Basic residues" evidence="1">
    <location>
        <begin position="56"/>
        <end position="65"/>
    </location>
</feature>